<dbReference type="PATRIC" id="fig|1256908.3.peg.352"/>
<reference evidence="1 2" key="1">
    <citation type="submission" date="2013-06" db="EMBL/GenBank/DDBJ databases">
        <authorList>
            <person name="Weinstock G."/>
            <person name="Sodergren E."/>
            <person name="Lobos E.A."/>
            <person name="Fulton L."/>
            <person name="Fulton R."/>
            <person name="Courtney L."/>
            <person name="Fronick C."/>
            <person name="O'Laughlin M."/>
            <person name="Godfrey J."/>
            <person name="Wilson R.M."/>
            <person name="Miner T."/>
            <person name="Farmer C."/>
            <person name="Delehaunty K."/>
            <person name="Cordes M."/>
            <person name="Minx P."/>
            <person name="Tomlinson C."/>
            <person name="Chen J."/>
            <person name="Wollam A."/>
            <person name="Pepin K.H."/>
            <person name="Bhonagiri V."/>
            <person name="Zhang X."/>
            <person name="Warren W."/>
            <person name="Mitreva M."/>
            <person name="Mardis E.R."/>
            <person name="Wilson R.K."/>
        </authorList>
    </citation>
    <scope>NUCLEOTIDE SEQUENCE [LARGE SCALE GENOMIC DNA]</scope>
    <source>
        <strain evidence="1 2">ATCC 29099</strain>
    </source>
</reference>
<dbReference type="AlphaFoldDB" id="U2PL24"/>
<proteinExistence type="predicted"/>
<dbReference type="HOGENOM" id="CLU_2716424_0_0_9"/>
<dbReference type="Pfam" id="PF19102">
    <property type="entry name" value="DUF5789"/>
    <property type="match status" value="1"/>
</dbReference>
<dbReference type="eggNOG" id="ENOG5033HFH">
    <property type="taxonomic scope" value="Bacteria"/>
</dbReference>
<organism evidence="1 2">
    <name type="scientific">Eubacterium ramulus ATCC 29099</name>
    <dbReference type="NCBI Taxonomy" id="1256908"/>
    <lineage>
        <taxon>Bacteria</taxon>
        <taxon>Bacillati</taxon>
        <taxon>Bacillota</taxon>
        <taxon>Clostridia</taxon>
        <taxon>Eubacteriales</taxon>
        <taxon>Eubacteriaceae</taxon>
        <taxon>Eubacterium</taxon>
    </lineage>
</organism>
<dbReference type="EMBL" id="AWVJ01000030">
    <property type="protein sequence ID" value="ERK51245.1"/>
    <property type="molecule type" value="Genomic_DNA"/>
</dbReference>
<comment type="caution">
    <text evidence="1">The sequence shown here is derived from an EMBL/GenBank/DDBJ whole genome shotgun (WGS) entry which is preliminary data.</text>
</comment>
<keyword evidence="2" id="KW-1185">Reference proteome</keyword>
<evidence type="ECO:0000313" key="1">
    <source>
        <dbReference type="EMBL" id="ERK51245.1"/>
    </source>
</evidence>
<evidence type="ECO:0000313" key="2">
    <source>
        <dbReference type="Proteomes" id="UP000016608"/>
    </source>
</evidence>
<dbReference type="Proteomes" id="UP000016608">
    <property type="component" value="Unassembled WGS sequence"/>
</dbReference>
<dbReference type="InterPro" id="IPR043899">
    <property type="entry name" value="DUF5789"/>
</dbReference>
<gene>
    <name evidence="1" type="ORF">HMPREF0373_00392</name>
</gene>
<accession>U2PL24</accession>
<protein>
    <submittedName>
        <fullName evidence="1">Uncharacterized protein</fullName>
    </submittedName>
</protein>
<sequence length="72" mass="8242">MMAQFKGMLHLLHKRMANVAYPISKQEILEQIGDEIVKVDMEHYLSVREIIAPIRQETFSCAAEFYCALLGA</sequence>
<name>U2PL24_EUBRA</name>